<evidence type="ECO:0000256" key="4">
    <source>
        <dbReference type="ARBA" id="ARBA00022490"/>
    </source>
</evidence>
<evidence type="ECO:0000256" key="8">
    <source>
        <dbReference type="ARBA" id="ARBA00023242"/>
    </source>
</evidence>
<dbReference type="AlphaFoldDB" id="A0A420I7R8"/>
<keyword evidence="7" id="KW-0804">Transcription</keyword>
<comment type="subcellular location">
    <subcellularLocation>
        <location evidence="2">Cytoplasm</location>
    </subcellularLocation>
    <subcellularLocation>
        <location evidence="1">Nucleus</location>
    </subcellularLocation>
</comment>
<evidence type="ECO:0000313" key="10">
    <source>
        <dbReference type="EMBL" id="RKF65698.1"/>
    </source>
</evidence>
<comment type="caution">
    <text evidence="10">The sequence shown here is derived from an EMBL/GenBank/DDBJ whole genome shotgun (WGS) entry which is preliminary data.</text>
</comment>
<evidence type="ECO:0000256" key="1">
    <source>
        <dbReference type="ARBA" id="ARBA00004123"/>
    </source>
</evidence>
<evidence type="ECO:0008006" key="12">
    <source>
        <dbReference type="Google" id="ProtNLM"/>
    </source>
</evidence>
<keyword evidence="5" id="KW-0678">Repressor</keyword>
<comment type="similarity">
    <text evidence="3">Belongs to the WHI5/NRM1 family.</text>
</comment>
<protein>
    <recommendedName>
        <fullName evidence="12">Cyclin-dependent kinase</fullName>
    </recommendedName>
</protein>
<gene>
    <name evidence="10" type="ORF">GcC1_117004</name>
</gene>
<sequence>MPWKKRQPDVIADSVIKRAEVGKISRILKTRLAFAQFKVSRGWENLSIDAIEPKVDELYPISSDETFSKSSSPAISNTFHRNLTNPRIKDFAIFSEHTDPDGSTSQSWGLYRKRRYHCYLNDSEICTRNSQKRYRSSPPVASSIAYDEHRPPFSSPVKAQTITHFTTASGPNLQFSTDSYQRNFQIYRSDFESDEEETRLPPYTPHLSSSPPCTPLSFKYSASFSQLKTEKDRDFNKNGLDLLLNLTEFPPNIVSTKVPNLPSTPPHQNPALSSLIASTPRVEISTASGSRFCGSPNSPTQAFDFSDFVNITPSPVQLNWTLTPRTRSVNVSEMVDRRRLKSPIKTSSGTS</sequence>
<evidence type="ECO:0000256" key="6">
    <source>
        <dbReference type="ARBA" id="ARBA00023015"/>
    </source>
</evidence>
<dbReference type="Proteomes" id="UP000285405">
    <property type="component" value="Unassembled WGS sequence"/>
</dbReference>
<proteinExistence type="inferred from homology"/>
<evidence type="ECO:0000256" key="2">
    <source>
        <dbReference type="ARBA" id="ARBA00004496"/>
    </source>
</evidence>
<keyword evidence="4" id="KW-0963">Cytoplasm</keyword>
<keyword evidence="6" id="KW-0805">Transcription regulation</keyword>
<evidence type="ECO:0000256" key="7">
    <source>
        <dbReference type="ARBA" id="ARBA00023163"/>
    </source>
</evidence>
<evidence type="ECO:0000256" key="9">
    <source>
        <dbReference type="SAM" id="MobiDB-lite"/>
    </source>
</evidence>
<evidence type="ECO:0000256" key="3">
    <source>
        <dbReference type="ARBA" id="ARBA00006922"/>
    </source>
</evidence>
<keyword evidence="8" id="KW-0539">Nucleus</keyword>
<evidence type="ECO:0000256" key="5">
    <source>
        <dbReference type="ARBA" id="ARBA00022491"/>
    </source>
</evidence>
<reference evidence="10 11" key="1">
    <citation type="journal article" date="2018" name="BMC Genomics">
        <title>Comparative genome analyses reveal sequence features reflecting distinct modes of host-adaptation between dicot and monocot powdery mildew.</title>
        <authorList>
            <person name="Wu Y."/>
            <person name="Ma X."/>
            <person name="Pan Z."/>
            <person name="Kale S.D."/>
            <person name="Song Y."/>
            <person name="King H."/>
            <person name="Zhang Q."/>
            <person name="Presley C."/>
            <person name="Deng X."/>
            <person name="Wei C.I."/>
            <person name="Xiao S."/>
        </authorList>
    </citation>
    <scope>NUCLEOTIDE SEQUENCE [LARGE SCALE GENOMIC DNA]</scope>
    <source>
        <strain evidence="10">UCSC1</strain>
    </source>
</reference>
<feature type="region of interest" description="Disordered" evidence="9">
    <location>
        <begin position="192"/>
        <end position="211"/>
    </location>
</feature>
<dbReference type="Pfam" id="PF08528">
    <property type="entry name" value="Whi5"/>
    <property type="match status" value="1"/>
</dbReference>
<dbReference type="GO" id="GO:0005737">
    <property type="term" value="C:cytoplasm"/>
    <property type="evidence" value="ECO:0007669"/>
    <property type="project" value="UniProtKB-SubCell"/>
</dbReference>
<dbReference type="EMBL" id="MCBR01011717">
    <property type="protein sequence ID" value="RKF65698.1"/>
    <property type="molecule type" value="Genomic_DNA"/>
</dbReference>
<evidence type="ECO:0000313" key="11">
    <source>
        <dbReference type="Proteomes" id="UP000285405"/>
    </source>
</evidence>
<dbReference type="InterPro" id="IPR013734">
    <property type="entry name" value="TF_Nrm1/Whi5"/>
</dbReference>
<dbReference type="PANTHER" id="PTHR40468">
    <property type="entry name" value="YALI0A15257P"/>
    <property type="match status" value="1"/>
</dbReference>
<accession>A0A420I7R8</accession>
<dbReference type="OrthoDB" id="2163387at2759"/>
<dbReference type="PANTHER" id="PTHR40468:SF1">
    <property type="entry name" value="TOPOISOMERASE I DAMAGE AFFECTED PROTEIN 11"/>
    <property type="match status" value="1"/>
</dbReference>
<organism evidence="10 11">
    <name type="scientific">Golovinomyces cichoracearum</name>
    <dbReference type="NCBI Taxonomy" id="62708"/>
    <lineage>
        <taxon>Eukaryota</taxon>
        <taxon>Fungi</taxon>
        <taxon>Dikarya</taxon>
        <taxon>Ascomycota</taxon>
        <taxon>Pezizomycotina</taxon>
        <taxon>Leotiomycetes</taxon>
        <taxon>Erysiphales</taxon>
        <taxon>Erysiphaceae</taxon>
        <taxon>Golovinomyces</taxon>
    </lineage>
</organism>
<name>A0A420I7R8_9PEZI</name>
<dbReference type="GO" id="GO:0005634">
    <property type="term" value="C:nucleus"/>
    <property type="evidence" value="ECO:0007669"/>
    <property type="project" value="UniProtKB-SubCell"/>
</dbReference>